<reference evidence="1" key="1">
    <citation type="journal article" date="2020" name="Nature">
        <title>Giant virus diversity and host interactions through global metagenomics.</title>
        <authorList>
            <person name="Schulz F."/>
            <person name="Roux S."/>
            <person name="Paez-Espino D."/>
            <person name="Jungbluth S."/>
            <person name="Walsh D.A."/>
            <person name="Denef V.J."/>
            <person name="McMahon K.D."/>
            <person name="Konstantinidis K.T."/>
            <person name="Eloe-Fadrosh E.A."/>
            <person name="Kyrpides N.C."/>
            <person name="Woyke T."/>
        </authorList>
    </citation>
    <scope>NUCLEOTIDE SEQUENCE</scope>
    <source>
        <strain evidence="1">GVMAG-S-1103017-68</strain>
    </source>
</reference>
<protein>
    <submittedName>
        <fullName evidence="1">Uncharacterized protein</fullName>
    </submittedName>
</protein>
<accession>A0A6C0KBJ2</accession>
<proteinExistence type="predicted"/>
<organism evidence="1">
    <name type="scientific">viral metagenome</name>
    <dbReference type="NCBI Taxonomy" id="1070528"/>
    <lineage>
        <taxon>unclassified sequences</taxon>
        <taxon>metagenomes</taxon>
        <taxon>organismal metagenomes</taxon>
    </lineage>
</organism>
<name>A0A6C0KBJ2_9ZZZZ</name>
<dbReference type="EMBL" id="MN740856">
    <property type="protein sequence ID" value="QHU15385.1"/>
    <property type="molecule type" value="Genomic_DNA"/>
</dbReference>
<evidence type="ECO:0000313" key="1">
    <source>
        <dbReference type="EMBL" id="QHU15385.1"/>
    </source>
</evidence>
<sequence length="394" mass="43429">MSKLESFVQAQRGELDTAMVNCFGRLLIGTLGKISEIFPTSEDVKNAQNKTQLLFSNPIFGLRFVATWHESMVAAVDVSLSYAPAYERLTSRPIDYYAVARYRDHQVLFSNKALVSSIDCELHDKFEHPDFQPERKWLFAAVDQLNFLAQATQLYTLPDMPSREEITANIQAEKRKKETRSERGDAEMSASMLCEALSAAAAADSLPADLSGQLRALADETKVSTRRGRDAMALQEQLSGLDPGFAQRDESDKIETLLAMQHPLMQSKCVQQFLREGHTDAQRAFTEALGRFVSFNSIAGGISTNLLQSVQDEITGIDGLVDDTGNVDMSKIDLASLVPNLMAKVDPGDLQDMAGNIHTMLPELQKMTSGMQGGNDGNPMGDMMQQVMSMAQSK</sequence>
<dbReference type="AlphaFoldDB" id="A0A6C0KBJ2"/>